<dbReference type="Ensembl" id="ENSELUT00000079284.2">
    <property type="protein sequence ID" value="ENSELUP00000072758.2"/>
    <property type="gene ID" value="ENSELUG00000009175.3"/>
</dbReference>
<dbReference type="PROSITE" id="PS50003">
    <property type="entry name" value="PH_DOMAIN"/>
    <property type="match status" value="1"/>
</dbReference>
<dbReference type="Proteomes" id="UP000265140">
    <property type="component" value="Chromosome 19"/>
</dbReference>
<dbReference type="GO" id="GO:0051049">
    <property type="term" value="P:regulation of transport"/>
    <property type="evidence" value="ECO:0007669"/>
    <property type="project" value="UniProtKB-ARBA"/>
</dbReference>
<evidence type="ECO:0000256" key="12">
    <source>
        <dbReference type="SAM" id="MobiDB-lite"/>
    </source>
</evidence>
<evidence type="ECO:0000256" key="11">
    <source>
        <dbReference type="ARBA" id="ARBA00023329"/>
    </source>
</evidence>
<evidence type="ECO:0000259" key="14">
    <source>
        <dbReference type="PROSITE" id="PS50003"/>
    </source>
</evidence>
<evidence type="ECO:0000256" key="3">
    <source>
        <dbReference type="ARBA" id="ARBA00004262"/>
    </source>
</evidence>
<reference evidence="15" key="3">
    <citation type="submission" date="2025-08" db="UniProtKB">
        <authorList>
            <consortium name="Ensembl"/>
        </authorList>
    </citation>
    <scope>IDENTIFICATION</scope>
</reference>
<dbReference type="PANTHER" id="PTHR46415:SF1">
    <property type="entry name" value="DCC-INTERACTING PROTEIN 13-BETA"/>
    <property type="match status" value="1"/>
</dbReference>
<evidence type="ECO:0000256" key="2">
    <source>
        <dbReference type="ARBA" id="ARBA00004220"/>
    </source>
</evidence>
<dbReference type="CDD" id="cd13247">
    <property type="entry name" value="BAR-PH_APPL"/>
    <property type="match status" value="1"/>
</dbReference>
<reference evidence="16" key="1">
    <citation type="journal article" date="2014" name="PLoS ONE">
        <title>The genome and linkage map of the northern pike (Esox lucius): conserved synteny revealed between the salmonid sister group and the Neoteleostei.</title>
        <authorList>
            <person name="Rondeau E.B."/>
            <person name="Minkley D.R."/>
            <person name="Leong J.S."/>
            <person name="Messmer A.M."/>
            <person name="Jantzen J.R."/>
            <person name="von Schalburg K.R."/>
            <person name="Lemon C."/>
            <person name="Bird N.H."/>
            <person name="Koop B.F."/>
        </authorList>
    </citation>
    <scope>NUCLEOTIDE SEQUENCE</scope>
</reference>
<keyword evidence="10" id="KW-0131">Cell cycle</keyword>
<protein>
    <recommendedName>
        <fullName evidence="17">Adaptor protein, phosphotyrosine interaction, PH domain and leucine zipper containing 2</fullName>
    </recommendedName>
</protein>
<dbReference type="InterPro" id="IPR047236">
    <property type="entry name" value="PH_DP13A/B"/>
</dbReference>
<evidence type="ECO:0000313" key="16">
    <source>
        <dbReference type="Proteomes" id="UP000265140"/>
    </source>
</evidence>
<dbReference type="InterPro" id="IPR047237">
    <property type="entry name" value="PTB_APPL"/>
</dbReference>
<dbReference type="Gene3D" id="1.20.1270.60">
    <property type="entry name" value="Arfaptin homology (AH) domain/BAR domain"/>
    <property type="match status" value="1"/>
</dbReference>
<dbReference type="GO" id="GO:0023052">
    <property type="term" value="P:signaling"/>
    <property type="evidence" value="ECO:0007669"/>
    <property type="project" value="TreeGrafter"/>
</dbReference>
<sequence length="604" mass="68014">TDYTNQLLQSMQRVYGAQSEMGLATEQLSRQLLEYEKQLNTLHSELATEMADRMIFPMIQFREKDLTEISTLREIFGIASDEHEAAMVKYSRLPKKKESEKVKAELVGEVAYSRRKQHQASMQYYCALNALQYRKRVAMLEPMLGYTQAQIHFYKKGMDLVSKKMDSFLASVSSMTQSIQAQLDSEAEAMRLTQRELLSMEDTVYMPDRDPVPVNRTLIQKAGYLNIRNKTGLVTTAWDRLYFFTQGGNLMCQPRGAVAGGMVLDLDNSSVMAVECEDRRYCFQITSPSGKTSMILQAESRKEYEEWICTLNNISRQIYLTDNPEAVAIRLNQSAIQAVTPITSFEKRGAGSPNPNRKYNNTPPNSSVLPEDLIVPGTPIQFDIMLPASEFQDQNRAGGRRTNPFGETDDDSSPESDDTLLQQVFAVRFLGSMAVRSGQTQEVIYEAMRQVLAARAIHNIFRTTESHLMVTSSCLRLIDPQTQVTRISFQLQEVTQFAAHQENGRLMGFVVEGRDWSEGDEEGEPSFSAFVFESNTEGEKVVVTRHFSCMNLSLSFCVCVKDPEALAQLMKNMPLTNDGKFLLLDSETGDTANGGVADEEESEA</sequence>
<dbReference type="InterPro" id="IPR027267">
    <property type="entry name" value="AH/BAR_dom_sf"/>
</dbReference>
<dbReference type="Pfam" id="PF00169">
    <property type="entry name" value="PH"/>
    <property type="match status" value="1"/>
</dbReference>
<dbReference type="GO" id="GO:0001726">
    <property type="term" value="C:ruffle"/>
    <property type="evidence" value="ECO:0007669"/>
    <property type="project" value="UniProtKB-SubCell"/>
</dbReference>
<evidence type="ECO:0000256" key="7">
    <source>
        <dbReference type="ARBA" id="ARBA00023136"/>
    </source>
</evidence>
<keyword evidence="5" id="KW-0963">Cytoplasm</keyword>
<dbReference type="FunFam" id="2.30.29.30:FF:000067">
    <property type="entry name" value="Putative DCC-interacting protein 13-beta isoform 2"/>
    <property type="match status" value="1"/>
</dbReference>
<feature type="domain" description="PH" evidence="14">
    <location>
        <begin position="218"/>
        <end position="316"/>
    </location>
</feature>
<evidence type="ECO:0000256" key="4">
    <source>
        <dbReference type="ARBA" id="ARBA00004466"/>
    </source>
</evidence>
<proteinExistence type="predicted"/>
<keyword evidence="9" id="KW-0966">Cell projection</keyword>
<dbReference type="SMART" id="SM00233">
    <property type="entry name" value="PH"/>
    <property type="match status" value="1"/>
</dbReference>
<name>A0A6Q2Z4H3_ESOLU</name>
<accession>A0A6Q2Z4H3</accession>
<evidence type="ECO:0000313" key="15">
    <source>
        <dbReference type="Ensembl" id="ENSELUP00000072758.2"/>
    </source>
</evidence>
<reference evidence="15" key="4">
    <citation type="submission" date="2025-09" db="UniProtKB">
        <authorList>
            <consortium name="Ensembl"/>
        </authorList>
    </citation>
    <scope>IDENTIFICATION</scope>
</reference>
<dbReference type="SUPFAM" id="SSF50729">
    <property type="entry name" value="PH domain-like"/>
    <property type="match status" value="2"/>
</dbReference>
<evidence type="ECO:0000256" key="8">
    <source>
        <dbReference type="ARBA" id="ARBA00023242"/>
    </source>
</evidence>
<dbReference type="GO" id="GO:0045335">
    <property type="term" value="C:phagocytic vesicle"/>
    <property type="evidence" value="ECO:0007669"/>
    <property type="project" value="UniProtKB-SubCell"/>
</dbReference>
<feature type="region of interest" description="Disordered" evidence="12">
    <location>
        <begin position="345"/>
        <end position="372"/>
    </location>
</feature>
<feature type="compositionally biased region" description="Acidic residues" evidence="12">
    <location>
        <begin position="407"/>
        <end position="417"/>
    </location>
</feature>
<comment type="subcellular location">
    <subcellularLocation>
        <location evidence="4">Cell projection</location>
        <location evidence="4">Ruffle</location>
    </subcellularLocation>
    <subcellularLocation>
        <location evidence="3">Cytoplasmic vesicle</location>
        <location evidence="3">Phagosome</location>
    </subcellularLocation>
    <subcellularLocation>
        <location evidence="2">Early endosome membrane</location>
        <topology evidence="2">Peripheral membrane protein</topology>
    </subcellularLocation>
    <subcellularLocation>
        <location evidence="1">Nucleus</location>
    </subcellularLocation>
</comment>
<dbReference type="SUPFAM" id="SSF103657">
    <property type="entry name" value="BAR/IMD domain-like"/>
    <property type="match status" value="1"/>
</dbReference>
<keyword evidence="6" id="KW-0967">Endosome</keyword>
<dbReference type="GO" id="GO:0071363">
    <property type="term" value="P:cellular response to growth factor stimulus"/>
    <property type="evidence" value="ECO:0007669"/>
    <property type="project" value="UniProtKB-ARBA"/>
</dbReference>
<dbReference type="PROSITE" id="PS01179">
    <property type="entry name" value="PID"/>
    <property type="match status" value="1"/>
</dbReference>
<reference evidence="15" key="2">
    <citation type="submission" date="2020-02" db="EMBL/GenBank/DDBJ databases">
        <title>Esox lucius (northern pike) genome, fEsoLuc1, primary haplotype.</title>
        <authorList>
            <person name="Myers G."/>
            <person name="Karagic N."/>
            <person name="Meyer A."/>
            <person name="Pippel M."/>
            <person name="Reichard M."/>
            <person name="Winkler S."/>
            <person name="Tracey A."/>
            <person name="Sims Y."/>
            <person name="Howe K."/>
            <person name="Rhie A."/>
            <person name="Formenti G."/>
            <person name="Durbin R."/>
            <person name="Fedrigo O."/>
            <person name="Jarvis E.D."/>
        </authorList>
    </citation>
    <scope>NUCLEOTIDE SEQUENCE [LARGE SCALE GENOMIC DNA]</scope>
</reference>
<dbReference type="Bgee" id="ENSELUG00000009175">
    <property type="expression patterns" value="Expressed in brain and 15 other cell types or tissues"/>
</dbReference>
<keyword evidence="8" id="KW-0539">Nucleus</keyword>
<evidence type="ECO:0008006" key="17">
    <source>
        <dbReference type="Google" id="ProtNLM"/>
    </source>
</evidence>
<dbReference type="InterPro" id="IPR006020">
    <property type="entry name" value="PTB/PI_dom"/>
</dbReference>
<keyword evidence="16" id="KW-1185">Reference proteome</keyword>
<evidence type="ECO:0000256" key="9">
    <source>
        <dbReference type="ARBA" id="ARBA00023273"/>
    </source>
</evidence>
<dbReference type="CDD" id="cd13158">
    <property type="entry name" value="PTB_APPL"/>
    <property type="match status" value="1"/>
</dbReference>
<keyword evidence="7" id="KW-0472">Membrane</keyword>
<dbReference type="InterPro" id="IPR047181">
    <property type="entry name" value="DP13A/B"/>
</dbReference>
<evidence type="ECO:0000259" key="13">
    <source>
        <dbReference type="PROSITE" id="PS01179"/>
    </source>
</evidence>
<organism evidence="15 16">
    <name type="scientific">Esox lucius</name>
    <name type="common">Northern pike</name>
    <dbReference type="NCBI Taxonomy" id="8010"/>
    <lineage>
        <taxon>Eukaryota</taxon>
        <taxon>Metazoa</taxon>
        <taxon>Chordata</taxon>
        <taxon>Craniata</taxon>
        <taxon>Vertebrata</taxon>
        <taxon>Euteleostomi</taxon>
        <taxon>Actinopterygii</taxon>
        <taxon>Neopterygii</taxon>
        <taxon>Teleostei</taxon>
        <taxon>Protacanthopterygii</taxon>
        <taxon>Esociformes</taxon>
        <taxon>Esocidae</taxon>
        <taxon>Esox</taxon>
    </lineage>
</organism>
<dbReference type="FunFam" id="2.30.29.30:FF:000160">
    <property type="entry name" value="DCC-interacting protein 13-beta isoform X2"/>
    <property type="match status" value="1"/>
</dbReference>
<evidence type="ECO:0000256" key="6">
    <source>
        <dbReference type="ARBA" id="ARBA00022753"/>
    </source>
</evidence>
<dbReference type="InterPro" id="IPR011993">
    <property type="entry name" value="PH-like_dom_sf"/>
</dbReference>
<evidence type="ECO:0000256" key="1">
    <source>
        <dbReference type="ARBA" id="ARBA00004123"/>
    </source>
</evidence>
<dbReference type="GO" id="GO:0005634">
    <property type="term" value="C:nucleus"/>
    <property type="evidence" value="ECO:0007669"/>
    <property type="project" value="UniProtKB-SubCell"/>
</dbReference>
<dbReference type="AlphaFoldDB" id="A0A6Q2Z4H3"/>
<dbReference type="Pfam" id="PF00640">
    <property type="entry name" value="PID"/>
    <property type="match status" value="1"/>
</dbReference>
<feature type="compositionally biased region" description="Polar residues" evidence="12">
    <location>
        <begin position="353"/>
        <end position="368"/>
    </location>
</feature>
<dbReference type="Gene3D" id="2.30.29.30">
    <property type="entry name" value="Pleckstrin-homology domain (PH domain)/Phosphotyrosine-binding domain (PTB)"/>
    <property type="match status" value="2"/>
</dbReference>
<feature type="domain" description="PID" evidence="13">
    <location>
        <begin position="425"/>
        <end position="495"/>
    </location>
</feature>
<dbReference type="PANTHER" id="PTHR46415">
    <property type="entry name" value="ADAPTOR PROTEIN, PHOSPHOTYROSINE INTERACTION, PH DOMAIN AND LEUCINE ZIPPER-CONTAINING 2"/>
    <property type="match status" value="1"/>
</dbReference>
<evidence type="ECO:0000256" key="10">
    <source>
        <dbReference type="ARBA" id="ARBA00023306"/>
    </source>
</evidence>
<dbReference type="GO" id="GO:0031901">
    <property type="term" value="C:early endosome membrane"/>
    <property type="evidence" value="ECO:0007669"/>
    <property type="project" value="UniProtKB-SubCell"/>
</dbReference>
<keyword evidence="11" id="KW-0968">Cytoplasmic vesicle</keyword>
<dbReference type="GeneTree" id="ENSGT00940000158319"/>
<dbReference type="InterPro" id="IPR001849">
    <property type="entry name" value="PH_domain"/>
</dbReference>
<dbReference type="Pfam" id="PF16746">
    <property type="entry name" value="BAR_3"/>
    <property type="match status" value="1"/>
</dbReference>
<evidence type="ECO:0000256" key="5">
    <source>
        <dbReference type="ARBA" id="ARBA00022490"/>
    </source>
</evidence>
<dbReference type="InterPro" id="IPR004148">
    <property type="entry name" value="BAR_dom"/>
</dbReference>
<feature type="region of interest" description="Disordered" evidence="12">
    <location>
        <begin position="393"/>
        <end position="417"/>
    </location>
</feature>